<dbReference type="Gene3D" id="2.40.30.10">
    <property type="entry name" value="Translation factors"/>
    <property type="match status" value="1"/>
</dbReference>
<evidence type="ECO:0000259" key="12">
    <source>
        <dbReference type="Pfam" id="PF01583"/>
    </source>
</evidence>
<name>A0A965LLI4_9PROT</name>
<evidence type="ECO:0000256" key="3">
    <source>
        <dbReference type="ARBA" id="ARBA00004806"/>
    </source>
</evidence>
<keyword evidence="6 11" id="KW-0808">Transferase</keyword>
<evidence type="ECO:0000256" key="5">
    <source>
        <dbReference type="ARBA" id="ARBA00012121"/>
    </source>
</evidence>
<dbReference type="PANTHER" id="PTHR11055:SF1">
    <property type="entry name" value="PAPS SYNTHETASE, ISOFORM D"/>
    <property type="match status" value="1"/>
</dbReference>
<keyword evidence="10" id="KW-0342">GTP-binding</keyword>
<evidence type="ECO:0000313" key="14">
    <source>
        <dbReference type="EMBL" id="NBR94256.1"/>
    </source>
</evidence>
<evidence type="ECO:0000256" key="1">
    <source>
        <dbReference type="ARBA" id="ARBA00001823"/>
    </source>
</evidence>
<comment type="catalytic activity">
    <reaction evidence="1 11">
        <text>adenosine 5'-phosphosulfate + ATP = 3'-phosphoadenylyl sulfate + ADP + H(+)</text>
        <dbReference type="Rhea" id="RHEA:24152"/>
        <dbReference type="ChEBI" id="CHEBI:15378"/>
        <dbReference type="ChEBI" id="CHEBI:30616"/>
        <dbReference type="ChEBI" id="CHEBI:58243"/>
        <dbReference type="ChEBI" id="CHEBI:58339"/>
        <dbReference type="ChEBI" id="CHEBI:456216"/>
        <dbReference type="EC" id="2.7.1.25"/>
    </reaction>
</comment>
<dbReference type="GO" id="GO:0005524">
    <property type="term" value="F:ATP binding"/>
    <property type="evidence" value="ECO:0007669"/>
    <property type="project" value="UniProtKB-KW"/>
</dbReference>
<feature type="domain" description="GTP-eEF1A C-terminal" evidence="13">
    <location>
        <begin position="19"/>
        <end position="117"/>
    </location>
</feature>
<feature type="domain" description="APS kinase" evidence="12">
    <location>
        <begin position="147"/>
        <end position="296"/>
    </location>
</feature>
<dbReference type="InterPro" id="IPR009001">
    <property type="entry name" value="Transl_elong_EF1A/Init_IF2_C"/>
</dbReference>
<dbReference type="AlphaFoldDB" id="A0A965LLI4"/>
<comment type="caution">
    <text evidence="14">The sequence shown here is derived from an EMBL/GenBank/DDBJ whole genome shotgun (WGS) entry which is preliminary data.</text>
</comment>
<dbReference type="NCBIfam" id="NF003013">
    <property type="entry name" value="PRK03846.1"/>
    <property type="match status" value="1"/>
</dbReference>
<protein>
    <recommendedName>
        <fullName evidence="5 11">Adenylyl-sulfate kinase</fullName>
        <ecNumber evidence="5 11">2.7.1.25</ecNumber>
    </recommendedName>
</protein>
<dbReference type="SUPFAM" id="SSF52540">
    <property type="entry name" value="P-loop containing nucleoside triphosphate hydrolases"/>
    <property type="match status" value="1"/>
</dbReference>
<dbReference type="GO" id="GO:0004020">
    <property type="term" value="F:adenylylsulfate kinase activity"/>
    <property type="evidence" value="ECO:0007669"/>
    <property type="project" value="UniProtKB-EC"/>
</dbReference>
<organism evidence="14 15">
    <name type="scientific">Candidatus Fonsibacter lacus</name>
    <dbReference type="NCBI Taxonomy" id="2576439"/>
    <lineage>
        <taxon>Bacteria</taxon>
        <taxon>Pseudomonadati</taxon>
        <taxon>Pseudomonadota</taxon>
        <taxon>Alphaproteobacteria</taxon>
        <taxon>Candidatus Pelagibacterales</taxon>
        <taxon>Candidatus Pelagibacterales incertae sedis</taxon>
        <taxon>Candidatus Fonsibacter</taxon>
    </lineage>
</organism>
<dbReference type="Gene3D" id="3.40.50.300">
    <property type="entry name" value="P-loop containing nucleotide triphosphate hydrolases"/>
    <property type="match status" value="1"/>
</dbReference>
<dbReference type="Pfam" id="PF01583">
    <property type="entry name" value="APS_kinase"/>
    <property type="match status" value="1"/>
</dbReference>
<evidence type="ECO:0000256" key="2">
    <source>
        <dbReference type="ARBA" id="ARBA00002632"/>
    </source>
</evidence>
<dbReference type="InterPro" id="IPR027417">
    <property type="entry name" value="P-loop_NTPase"/>
</dbReference>
<evidence type="ECO:0000259" key="13">
    <source>
        <dbReference type="Pfam" id="PF22594"/>
    </source>
</evidence>
<keyword evidence="9 11" id="KW-0067">ATP-binding</keyword>
<dbReference type="SUPFAM" id="SSF50465">
    <property type="entry name" value="EF-Tu/eEF-1alpha/eIF2-gamma C-terminal domain"/>
    <property type="match status" value="1"/>
</dbReference>
<dbReference type="GO" id="GO:0000103">
    <property type="term" value="P:sulfate assimilation"/>
    <property type="evidence" value="ECO:0007669"/>
    <property type="project" value="InterPro"/>
</dbReference>
<dbReference type="Pfam" id="PF22594">
    <property type="entry name" value="GTP-eEF1A_C"/>
    <property type="match status" value="1"/>
</dbReference>
<reference evidence="14" key="1">
    <citation type="submission" date="2018-10" db="EMBL/GenBank/DDBJ databases">
        <title>Iterative Subtractive Binning of Freshwater Chronoseries Metagenomes Recovers Nearly Complete Genomes from over Four Hundred Novel Species.</title>
        <authorList>
            <person name="Rodriguez-R L.M."/>
            <person name="Tsementzi D."/>
            <person name="Luo C."/>
            <person name="Konstantinidis K.T."/>
        </authorList>
    </citation>
    <scope>NUCLEOTIDE SEQUENCE</scope>
    <source>
        <strain evidence="14">WB5_2A_028</strain>
    </source>
</reference>
<dbReference type="NCBIfam" id="TIGR00455">
    <property type="entry name" value="apsK"/>
    <property type="match status" value="1"/>
</dbReference>
<gene>
    <name evidence="14" type="primary">cysC</name>
    <name evidence="14" type="ORF">EBT44_05440</name>
</gene>
<proteinExistence type="inferred from homology"/>
<evidence type="ECO:0000256" key="7">
    <source>
        <dbReference type="ARBA" id="ARBA00022741"/>
    </source>
</evidence>
<comment type="pathway">
    <text evidence="3 11">Sulfur metabolism; hydrogen sulfide biosynthesis; sulfite from sulfate: step 2/3.</text>
</comment>
<dbReference type="CDD" id="cd04095">
    <property type="entry name" value="CysN_NoDQ_III"/>
    <property type="match status" value="1"/>
</dbReference>
<dbReference type="PANTHER" id="PTHR11055">
    <property type="entry name" value="BIFUNCTIONAL 3'-PHOSPHOADENOSINE 5'-PHOSPHOSULFATE SYNTHASE"/>
    <property type="match status" value="1"/>
</dbReference>
<dbReference type="EMBL" id="RFXN01000086">
    <property type="protein sequence ID" value="NBR94256.1"/>
    <property type="molecule type" value="Genomic_DNA"/>
</dbReference>
<dbReference type="HAMAP" id="MF_00065">
    <property type="entry name" value="Adenylyl_sulf_kinase"/>
    <property type="match status" value="1"/>
</dbReference>
<comment type="function">
    <text evidence="2 11">Catalyzes the synthesis of activated sulfate.</text>
</comment>
<evidence type="ECO:0000256" key="4">
    <source>
        <dbReference type="ARBA" id="ARBA00007008"/>
    </source>
</evidence>
<evidence type="ECO:0000313" key="15">
    <source>
        <dbReference type="Proteomes" id="UP000740727"/>
    </source>
</evidence>
<evidence type="ECO:0000256" key="8">
    <source>
        <dbReference type="ARBA" id="ARBA00022777"/>
    </source>
</evidence>
<dbReference type="InterPro" id="IPR054696">
    <property type="entry name" value="GTP-eEF1A_C"/>
</dbReference>
<evidence type="ECO:0000256" key="9">
    <source>
        <dbReference type="ARBA" id="ARBA00022840"/>
    </source>
</evidence>
<dbReference type="InterPro" id="IPR044139">
    <property type="entry name" value="CysN_NoDQ_III"/>
</dbReference>
<keyword evidence="8 11" id="KW-0418">Kinase</keyword>
<dbReference type="CDD" id="cd02027">
    <property type="entry name" value="APSK"/>
    <property type="match status" value="1"/>
</dbReference>
<evidence type="ECO:0000256" key="6">
    <source>
        <dbReference type="ARBA" id="ARBA00022679"/>
    </source>
</evidence>
<keyword evidence="7 11" id="KW-0547">Nucleotide-binding</keyword>
<evidence type="ECO:0000256" key="11">
    <source>
        <dbReference type="RuleBase" id="RU004347"/>
    </source>
</evidence>
<dbReference type="InterPro" id="IPR002891">
    <property type="entry name" value="APS"/>
</dbReference>
<dbReference type="InterPro" id="IPR059117">
    <property type="entry name" value="APS_kinase_dom"/>
</dbReference>
<dbReference type="GO" id="GO:0005525">
    <property type="term" value="F:GTP binding"/>
    <property type="evidence" value="ECO:0007669"/>
    <property type="project" value="UniProtKB-KW"/>
</dbReference>
<dbReference type="Proteomes" id="UP000740727">
    <property type="component" value="Unassembled WGS sequence"/>
</dbReference>
<sequence>ATRGDFIEGANNFTTPADRFSANLVWLGEEELIHSRSYYLINGSSMVSATITTIRHRIDINSGEHESARTLAMNEIGLVEIATDSPIALTKYSENRISGNFVIVDRVTLNTIGAGMVVHALRRASNITKHDYDINKATRSQQKGQRAKVIWMTGLSGSGKSTIANALEKELFTKGIHSYVLDGDNLRLGLNKDLGFTKEDRAENVRRVAEVGKLMVDAGLVVIVALVSPFKVDRDHAREIFDSGEFIEVWVKTPAEICAQRDPKGLYKKAREGNLPNLTGVGQDYEAPTSAELILDGTTDIALNVETLMKEVL</sequence>
<dbReference type="EC" id="2.7.1.25" evidence="5 11"/>
<feature type="non-terminal residue" evidence="14">
    <location>
        <position position="1"/>
    </location>
</feature>
<accession>A0A965LLI4</accession>
<evidence type="ECO:0000256" key="10">
    <source>
        <dbReference type="ARBA" id="ARBA00023134"/>
    </source>
</evidence>
<comment type="similarity">
    <text evidence="4 11">Belongs to the APS kinase family.</text>
</comment>